<feature type="chain" id="PRO_5046319611" evidence="2">
    <location>
        <begin position="28"/>
        <end position="298"/>
    </location>
</feature>
<gene>
    <name evidence="3" type="ORF">ACFFH7_40910</name>
</gene>
<reference evidence="3 4" key="1">
    <citation type="submission" date="2024-09" db="EMBL/GenBank/DDBJ databases">
        <authorList>
            <person name="Sun Q."/>
            <person name="Mori K."/>
        </authorList>
    </citation>
    <scope>NUCLEOTIDE SEQUENCE [LARGE SCALE GENOMIC DNA]</scope>
    <source>
        <strain evidence="3 4">TBRC 1432</strain>
    </source>
</reference>
<name>A0ABV6N5W9_9PSEU</name>
<comment type="caution">
    <text evidence="3">The sequence shown here is derived from an EMBL/GenBank/DDBJ whole genome shotgun (WGS) entry which is preliminary data.</text>
</comment>
<keyword evidence="4" id="KW-1185">Reference proteome</keyword>
<feature type="signal peptide" evidence="2">
    <location>
        <begin position="1"/>
        <end position="27"/>
    </location>
</feature>
<evidence type="ECO:0000256" key="2">
    <source>
        <dbReference type="SAM" id="SignalP"/>
    </source>
</evidence>
<organism evidence="3 4">
    <name type="scientific">Kutzneria chonburiensis</name>
    <dbReference type="NCBI Taxonomy" id="1483604"/>
    <lineage>
        <taxon>Bacteria</taxon>
        <taxon>Bacillati</taxon>
        <taxon>Actinomycetota</taxon>
        <taxon>Actinomycetes</taxon>
        <taxon>Pseudonocardiales</taxon>
        <taxon>Pseudonocardiaceae</taxon>
        <taxon>Kutzneria</taxon>
    </lineage>
</organism>
<evidence type="ECO:0000313" key="4">
    <source>
        <dbReference type="Proteomes" id="UP001589810"/>
    </source>
</evidence>
<dbReference type="RefSeq" id="WP_273938232.1">
    <property type="nucleotide sequence ID" value="NZ_CP097263.1"/>
</dbReference>
<sequence>MTTTIRAVAAVLGLGALLAGCGGAPSAGPSTTGPSAAAPTQAGPDTNTPEGRAEADSIKFENLMADCMKAAGFQYVPHPQHYTRPAGNVAGKDPATVPYDVLKTYRQKYGYGSNYASDVYPNDPNVVQTYSPDQNPNNAIRAALDPARQLAYDQAYDGGSREARQPGDKKDYKMGGCAAKITPQIGTNANVTTDPAAQAAGAQAEQEFTTNAAVLNAAQAYGSCLQQHGYSVPSTKPGVIERTLEQLVQQEHSDHPVADKKQGLAKEIQISLDDLECGKAYEVAAKPFVEKLLQNGVG</sequence>
<evidence type="ECO:0000313" key="3">
    <source>
        <dbReference type="EMBL" id="MFC0547924.1"/>
    </source>
</evidence>
<accession>A0ABV6N5W9</accession>
<protein>
    <submittedName>
        <fullName evidence="3">Uncharacterized protein</fullName>
    </submittedName>
</protein>
<evidence type="ECO:0000256" key="1">
    <source>
        <dbReference type="SAM" id="MobiDB-lite"/>
    </source>
</evidence>
<dbReference type="EMBL" id="JBHLUD010000015">
    <property type="protein sequence ID" value="MFC0547924.1"/>
    <property type="molecule type" value="Genomic_DNA"/>
</dbReference>
<dbReference type="PROSITE" id="PS51257">
    <property type="entry name" value="PROKAR_LIPOPROTEIN"/>
    <property type="match status" value="1"/>
</dbReference>
<keyword evidence="2" id="KW-0732">Signal</keyword>
<dbReference type="Proteomes" id="UP001589810">
    <property type="component" value="Unassembled WGS sequence"/>
</dbReference>
<feature type="region of interest" description="Disordered" evidence="1">
    <location>
        <begin position="25"/>
        <end position="52"/>
    </location>
</feature>
<proteinExistence type="predicted"/>